<keyword evidence="1" id="KW-0472">Membrane</keyword>
<dbReference type="Proteomes" id="UP000807469">
    <property type="component" value="Unassembled WGS sequence"/>
</dbReference>
<feature type="transmembrane region" description="Helical" evidence="1">
    <location>
        <begin position="105"/>
        <end position="127"/>
    </location>
</feature>
<dbReference type="OrthoDB" id="3346544at2759"/>
<organism evidence="2 3">
    <name type="scientific">Pholiota conissans</name>
    <dbReference type="NCBI Taxonomy" id="109636"/>
    <lineage>
        <taxon>Eukaryota</taxon>
        <taxon>Fungi</taxon>
        <taxon>Dikarya</taxon>
        <taxon>Basidiomycota</taxon>
        <taxon>Agaricomycotina</taxon>
        <taxon>Agaricomycetes</taxon>
        <taxon>Agaricomycetidae</taxon>
        <taxon>Agaricales</taxon>
        <taxon>Agaricineae</taxon>
        <taxon>Strophariaceae</taxon>
        <taxon>Pholiota</taxon>
    </lineage>
</organism>
<name>A0A9P5Z0X3_9AGAR</name>
<keyword evidence="3" id="KW-1185">Reference proteome</keyword>
<dbReference type="EMBL" id="MU155218">
    <property type="protein sequence ID" value="KAF9479177.1"/>
    <property type="molecule type" value="Genomic_DNA"/>
</dbReference>
<feature type="transmembrane region" description="Helical" evidence="1">
    <location>
        <begin position="219"/>
        <end position="243"/>
    </location>
</feature>
<protein>
    <submittedName>
        <fullName evidence="2">Uncharacterized protein</fullName>
    </submittedName>
</protein>
<feature type="transmembrane region" description="Helical" evidence="1">
    <location>
        <begin position="14"/>
        <end position="36"/>
    </location>
</feature>
<dbReference type="AlphaFoldDB" id="A0A9P5Z0X3"/>
<gene>
    <name evidence="2" type="ORF">BDN70DRAFT_702819</name>
</gene>
<comment type="caution">
    <text evidence="2">The sequence shown here is derived from an EMBL/GenBank/DDBJ whole genome shotgun (WGS) entry which is preliminary data.</text>
</comment>
<proteinExistence type="predicted"/>
<evidence type="ECO:0000256" key="1">
    <source>
        <dbReference type="SAM" id="Phobius"/>
    </source>
</evidence>
<evidence type="ECO:0000313" key="3">
    <source>
        <dbReference type="Proteomes" id="UP000807469"/>
    </source>
</evidence>
<evidence type="ECO:0000313" key="2">
    <source>
        <dbReference type="EMBL" id="KAF9479177.1"/>
    </source>
</evidence>
<accession>A0A9P5Z0X3</accession>
<feature type="transmembrane region" description="Helical" evidence="1">
    <location>
        <begin position="176"/>
        <end position="196"/>
    </location>
</feature>
<feature type="transmembrane region" description="Helical" evidence="1">
    <location>
        <begin position="134"/>
        <end position="156"/>
    </location>
</feature>
<reference evidence="2" key="1">
    <citation type="submission" date="2020-11" db="EMBL/GenBank/DDBJ databases">
        <authorList>
            <consortium name="DOE Joint Genome Institute"/>
            <person name="Ahrendt S."/>
            <person name="Riley R."/>
            <person name="Andreopoulos W."/>
            <person name="Labutti K."/>
            <person name="Pangilinan J."/>
            <person name="Ruiz-Duenas F.J."/>
            <person name="Barrasa J.M."/>
            <person name="Sanchez-Garcia M."/>
            <person name="Camarero S."/>
            <person name="Miyauchi S."/>
            <person name="Serrano A."/>
            <person name="Linde D."/>
            <person name="Babiker R."/>
            <person name="Drula E."/>
            <person name="Ayuso-Fernandez I."/>
            <person name="Pacheco R."/>
            <person name="Padilla G."/>
            <person name="Ferreira P."/>
            <person name="Barriuso J."/>
            <person name="Kellner H."/>
            <person name="Castanera R."/>
            <person name="Alfaro M."/>
            <person name="Ramirez L."/>
            <person name="Pisabarro A.G."/>
            <person name="Kuo A."/>
            <person name="Tritt A."/>
            <person name="Lipzen A."/>
            <person name="He G."/>
            <person name="Yan M."/>
            <person name="Ng V."/>
            <person name="Cullen D."/>
            <person name="Martin F."/>
            <person name="Rosso M.-N."/>
            <person name="Henrissat B."/>
            <person name="Hibbett D."/>
            <person name="Martinez A.T."/>
            <person name="Grigoriev I.V."/>
        </authorList>
    </citation>
    <scope>NUCLEOTIDE SEQUENCE</scope>
    <source>
        <strain evidence="2">CIRM-BRFM 674</strain>
    </source>
</reference>
<keyword evidence="1" id="KW-0812">Transmembrane</keyword>
<feature type="transmembrane region" description="Helical" evidence="1">
    <location>
        <begin position="57"/>
        <end position="79"/>
    </location>
</feature>
<keyword evidence="1" id="KW-1133">Transmembrane helix</keyword>
<feature type="transmembrane region" description="Helical" evidence="1">
    <location>
        <begin position="249"/>
        <end position="268"/>
    </location>
</feature>
<sequence>MVVGFEFRGMPIDVAYSVAIFVETLIHGIYTSLFIAAMSVLLKRSKGKRAPNNSRNWLFPVATILMYIISSFHTVLGFYRFMRAYVLPGAIGWTFFWEFKNWDTFTTNLLVCLITWIGDILVIYRCYCVWNNNLILIIIPLILLAASVAVNVYVLVWFGNPLAYSPHSEIMALNSIYPISLAQNVITTGLITLKIWNQHRNSSASGVVDRSSRLSLLKIVRIIIESAMIYTGQLFILLVLYFRNDTFQYIVQCAIVPSLGIVFVLIALRVHNARQRDVAMGTSVGFIPSAWLRDSDSGIELSQQDSGSVDVEFRVSEVKSDGHQAADPEQAAFASPYPSYKARSIVRQSADVQ</sequence>